<gene>
    <name evidence="1" type="ORF">B0I32_1469</name>
</gene>
<dbReference type="OrthoDB" id="3430053at2"/>
<dbReference type="AlphaFoldDB" id="A0A2T0LQR0"/>
<protein>
    <submittedName>
        <fullName evidence="1">Uncharacterized protein</fullName>
    </submittedName>
</protein>
<dbReference type="EMBL" id="PVNG01000046">
    <property type="protein sequence ID" value="PRX45846.1"/>
    <property type="molecule type" value="Genomic_DNA"/>
</dbReference>
<comment type="caution">
    <text evidence="1">The sequence shown here is derived from an EMBL/GenBank/DDBJ whole genome shotgun (WGS) entry which is preliminary data.</text>
</comment>
<accession>A0A2T0LQR0</accession>
<sequence length="130" mass="14144">MGAQLNLYLSEEDSDSERLDKLTRFLRGQLLELDVEDVTPVRTGPPPPGARAVDVAMIGELAVSLGQSATALQAVLGTVFQWMGRRGDAKRMVRIELDGDVLELSQASSDEQVRLLKLFADRHAPAGDGR</sequence>
<name>A0A2T0LQR0_9ACTN</name>
<proteinExistence type="predicted"/>
<dbReference type="RefSeq" id="WP_106253115.1">
    <property type="nucleotide sequence ID" value="NZ_JBFAIB010000010.1"/>
</dbReference>
<keyword evidence="2" id="KW-1185">Reference proteome</keyword>
<organism evidence="1 2">
    <name type="scientific">Nonomuraea fuscirosea</name>
    <dbReference type="NCBI Taxonomy" id="1291556"/>
    <lineage>
        <taxon>Bacteria</taxon>
        <taxon>Bacillati</taxon>
        <taxon>Actinomycetota</taxon>
        <taxon>Actinomycetes</taxon>
        <taxon>Streptosporangiales</taxon>
        <taxon>Streptosporangiaceae</taxon>
        <taxon>Nonomuraea</taxon>
    </lineage>
</organism>
<reference evidence="1 2" key="1">
    <citation type="submission" date="2018-03" db="EMBL/GenBank/DDBJ databases">
        <title>Genomic Encyclopedia of Type Strains, Phase III (KMG-III): the genomes of soil and plant-associated and newly described type strains.</title>
        <authorList>
            <person name="Whitman W."/>
        </authorList>
    </citation>
    <scope>NUCLEOTIDE SEQUENCE [LARGE SCALE GENOMIC DNA]</scope>
    <source>
        <strain evidence="1 2">CGMCC 4.7104</strain>
    </source>
</reference>
<evidence type="ECO:0000313" key="2">
    <source>
        <dbReference type="Proteomes" id="UP000238312"/>
    </source>
</evidence>
<dbReference type="Proteomes" id="UP000238312">
    <property type="component" value="Unassembled WGS sequence"/>
</dbReference>
<evidence type="ECO:0000313" key="1">
    <source>
        <dbReference type="EMBL" id="PRX45846.1"/>
    </source>
</evidence>